<sequence length="106" mass="12384">MDSNQTASGNERSLRIILPELYHFITTELENRYNIHKYDIQANAIKEESGYKVILYYGDGFAHQMSRSLTNDVLHNKREALTEFLEEAGESCKEVMIADYFRMMKP</sequence>
<organism evidence="1 2">
    <name type="scientific">Lentibacillus halophilus</name>
    <dbReference type="NCBI Taxonomy" id="295065"/>
    <lineage>
        <taxon>Bacteria</taxon>
        <taxon>Bacillati</taxon>
        <taxon>Bacillota</taxon>
        <taxon>Bacilli</taxon>
        <taxon>Bacillales</taxon>
        <taxon>Bacillaceae</taxon>
        <taxon>Lentibacillus</taxon>
    </lineage>
</organism>
<reference evidence="1 2" key="1">
    <citation type="journal article" date="2019" name="Int. J. Syst. Evol. Microbiol.">
        <title>The Global Catalogue of Microorganisms (GCM) 10K type strain sequencing project: providing services to taxonomists for standard genome sequencing and annotation.</title>
        <authorList>
            <consortium name="The Broad Institute Genomics Platform"/>
            <consortium name="The Broad Institute Genome Sequencing Center for Infectious Disease"/>
            <person name="Wu L."/>
            <person name="Ma J."/>
        </authorList>
    </citation>
    <scope>NUCLEOTIDE SEQUENCE [LARGE SCALE GENOMIC DNA]</scope>
    <source>
        <strain evidence="1 2">JCM 12149</strain>
    </source>
</reference>
<dbReference type="EMBL" id="BAAADM010000054">
    <property type="protein sequence ID" value="GAA0444652.1"/>
    <property type="molecule type" value="Genomic_DNA"/>
</dbReference>
<evidence type="ECO:0000313" key="1">
    <source>
        <dbReference type="EMBL" id="GAA0444652.1"/>
    </source>
</evidence>
<accession>A0ABN0ZDY2</accession>
<evidence type="ECO:0000313" key="2">
    <source>
        <dbReference type="Proteomes" id="UP001501459"/>
    </source>
</evidence>
<keyword evidence="2" id="KW-1185">Reference proteome</keyword>
<dbReference type="Proteomes" id="UP001501459">
    <property type="component" value="Unassembled WGS sequence"/>
</dbReference>
<name>A0ABN0ZDY2_9BACI</name>
<dbReference type="RefSeq" id="WP_343753186.1">
    <property type="nucleotide sequence ID" value="NZ_BAAADM010000054.1"/>
</dbReference>
<proteinExistence type="predicted"/>
<protein>
    <submittedName>
        <fullName evidence="1">Uncharacterized protein</fullName>
    </submittedName>
</protein>
<comment type="caution">
    <text evidence="1">The sequence shown here is derived from an EMBL/GenBank/DDBJ whole genome shotgun (WGS) entry which is preliminary data.</text>
</comment>
<gene>
    <name evidence="1" type="ORF">GCM10008983_22580</name>
</gene>